<evidence type="ECO:0000259" key="8">
    <source>
        <dbReference type="PROSITE" id="PS51332"/>
    </source>
</evidence>
<dbReference type="Gene3D" id="3.40.50.280">
    <property type="entry name" value="Cobalamin-binding domain"/>
    <property type="match status" value="1"/>
</dbReference>
<keyword evidence="5" id="KW-0479">Metal-binding</keyword>
<dbReference type="PROSITE" id="PS51918">
    <property type="entry name" value="RADICAL_SAM"/>
    <property type="match status" value="1"/>
</dbReference>
<feature type="domain" description="Radical SAM core" evidence="9">
    <location>
        <begin position="160"/>
        <end position="377"/>
    </location>
</feature>
<dbReference type="Pfam" id="PF02310">
    <property type="entry name" value="B12-binding"/>
    <property type="match status" value="1"/>
</dbReference>
<keyword evidence="2" id="KW-0489">Methyltransferase</keyword>
<dbReference type="Pfam" id="PF04055">
    <property type="entry name" value="Radical_SAM"/>
    <property type="match status" value="1"/>
</dbReference>
<evidence type="ECO:0000256" key="7">
    <source>
        <dbReference type="ARBA" id="ARBA00023014"/>
    </source>
</evidence>
<keyword evidence="3" id="KW-0808">Transferase</keyword>
<evidence type="ECO:0000256" key="6">
    <source>
        <dbReference type="ARBA" id="ARBA00023004"/>
    </source>
</evidence>
<dbReference type="CDD" id="cd02068">
    <property type="entry name" value="radical_SAM_B12_BD"/>
    <property type="match status" value="1"/>
</dbReference>
<dbReference type="RefSeq" id="WP_377316190.1">
    <property type="nucleotide sequence ID" value="NZ_JBHUIY010000018.1"/>
</dbReference>
<dbReference type="InterPro" id="IPR023404">
    <property type="entry name" value="rSAM_horseshoe"/>
</dbReference>
<evidence type="ECO:0000313" key="10">
    <source>
        <dbReference type="EMBL" id="MFD2234204.1"/>
    </source>
</evidence>
<dbReference type="SMART" id="SM00729">
    <property type="entry name" value="Elp3"/>
    <property type="match status" value="1"/>
</dbReference>
<proteinExistence type="predicted"/>
<dbReference type="PROSITE" id="PS51332">
    <property type="entry name" value="B12_BINDING"/>
    <property type="match status" value="1"/>
</dbReference>
<dbReference type="SUPFAM" id="SSF102114">
    <property type="entry name" value="Radical SAM enzymes"/>
    <property type="match status" value="1"/>
</dbReference>
<evidence type="ECO:0000259" key="9">
    <source>
        <dbReference type="PROSITE" id="PS51918"/>
    </source>
</evidence>
<dbReference type="InterPro" id="IPR058240">
    <property type="entry name" value="rSAM_sf"/>
</dbReference>
<dbReference type="InterPro" id="IPR007197">
    <property type="entry name" value="rSAM"/>
</dbReference>
<evidence type="ECO:0000256" key="1">
    <source>
        <dbReference type="ARBA" id="ARBA00001966"/>
    </source>
</evidence>
<dbReference type="PANTHER" id="PTHR43409">
    <property type="entry name" value="ANAEROBIC MAGNESIUM-PROTOPORPHYRIN IX MONOMETHYL ESTER CYCLASE-RELATED"/>
    <property type="match status" value="1"/>
</dbReference>
<dbReference type="Proteomes" id="UP001597296">
    <property type="component" value="Unassembled WGS sequence"/>
</dbReference>
<name>A0ABW5CA90_9PROT</name>
<dbReference type="SFLD" id="SFLDS00029">
    <property type="entry name" value="Radical_SAM"/>
    <property type="match status" value="1"/>
</dbReference>
<dbReference type="InterPro" id="IPR051198">
    <property type="entry name" value="BchE-like"/>
</dbReference>
<dbReference type="PANTHER" id="PTHR43409:SF7">
    <property type="entry name" value="BLL1977 PROTEIN"/>
    <property type="match status" value="1"/>
</dbReference>
<dbReference type="CDD" id="cd01335">
    <property type="entry name" value="Radical_SAM"/>
    <property type="match status" value="1"/>
</dbReference>
<evidence type="ECO:0000256" key="4">
    <source>
        <dbReference type="ARBA" id="ARBA00022691"/>
    </source>
</evidence>
<evidence type="ECO:0000256" key="5">
    <source>
        <dbReference type="ARBA" id="ARBA00022723"/>
    </source>
</evidence>
<comment type="caution">
    <text evidence="10">The sequence shown here is derived from an EMBL/GenBank/DDBJ whole genome shotgun (WGS) entry which is preliminary data.</text>
</comment>
<keyword evidence="4" id="KW-0949">S-adenosyl-L-methionine</keyword>
<reference evidence="11" key="1">
    <citation type="journal article" date="2019" name="Int. J. Syst. Evol. Microbiol.">
        <title>The Global Catalogue of Microorganisms (GCM) 10K type strain sequencing project: providing services to taxonomists for standard genome sequencing and annotation.</title>
        <authorList>
            <consortium name="The Broad Institute Genomics Platform"/>
            <consortium name="The Broad Institute Genome Sequencing Center for Infectious Disease"/>
            <person name="Wu L."/>
            <person name="Ma J."/>
        </authorList>
    </citation>
    <scope>NUCLEOTIDE SEQUENCE [LARGE SCALE GENOMIC DNA]</scope>
    <source>
        <strain evidence="11">KCTC 15012</strain>
    </source>
</reference>
<gene>
    <name evidence="10" type="ORF">ACFSNB_10325</name>
</gene>
<feature type="domain" description="B12-binding" evidence="8">
    <location>
        <begin position="48"/>
        <end position="134"/>
    </location>
</feature>
<comment type="cofactor">
    <cofactor evidence="1">
        <name>[4Fe-4S] cluster</name>
        <dbReference type="ChEBI" id="CHEBI:49883"/>
    </cofactor>
</comment>
<dbReference type="SFLD" id="SFLDG01123">
    <property type="entry name" value="methyltransferase_(Class_B)"/>
    <property type="match status" value="1"/>
</dbReference>
<dbReference type="InterPro" id="IPR006638">
    <property type="entry name" value="Elp3/MiaA/NifB-like_rSAM"/>
</dbReference>
<dbReference type="Gene3D" id="3.80.30.20">
    <property type="entry name" value="tm_1862 like domain"/>
    <property type="match status" value="1"/>
</dbReference>
<dbReference type="InterPro" id="IPR034466">
    <property type="entry name" value="Methyltransferase_Class_B"/>
</dbReference>
<organism evidence="10 11">
    <name type="scientific">Phaeospirillum tilakii</name>
    <dbReference type="NCBI Taxonomy" id="741673"/>
    <lineage>
        <taxon>Bacteria</taxon>
        <taxon>Pseudomonadati</taxon>
        <taxon>Pseudomonadota</taxon>
        <taxon>Alphaproteobacteria</taxon>
        <taxon>Rhodospirillales</taxon>
        <taxon>Rhodospirillaceae</taxon>
        <taxon>Phaeospirillum</taxon>
    </lineage>
</organism>
<dbReference type="EMBL" id="JBHUIY010000018">
    <property type="protein sequence ID" value="MFD2234204.1"/>
    <property type="molecule type" value="Genomic_DNA"/>
</dbReference>
<sequence>MRLLIIQPSHYRSPTERVVFKSKRRSVVPLTLPYLAALTPPEWTVRLIDEQLEEIDDTAPVDLVAISCWTLHSVRAYDIAARFRARGVKVVIGGPHAFFYNEEALDHCDAVAIGEAEPIWATLLADAAAGRLQKIYRAEPLENLAGLPMPRYDLLDMRRYGPFRTFTLQSSRGCPFQCDFCSERLYLGGRYRWRPAAEVAEEIRRCGGRNLFFGESNFGGNKPRALELMEAMIPLKVRWSTLWSSHLCLDENFLDLAVRSGVLHVNIGIESIDSATLKAMRKTANKANRYDEMVANLRKRGISFSLNFIFGWDGESPTVFESTLEFLERNKVPAAYFNILTPTKGTKLYEEYLAAGRILDPDSIDRWPGQLCQIRPEQGSPAELEGHIQQMYRRFYSLPSMLRRLPPPLTQANIASWVINWSERRMHGSAQGNNDFDGY</sequence>
<dbReference type="SFLD" id="SFLDG01082">
    <property type="entry name" value="B12-binding_domain_containing"/>
    <property type="match status" value="1"/>
</dbReference>
<evidence type="ECO:0000256" key="2">
    <source>
        <dbReference type="ARBA" id="ARBA00022603"/>
    </source>
</evidence>
<evidence type="ECO:0000313" key="11">
    <source>
        <dbReference type="Proteomes" id="UP001597296"/>
    </source>
</evidence>
<evidence type="ECO:0000256" key="3">
    <source>
        <dbReference type="ARBA" id="ARBA00022679"/>
    </source>
</evidence>
<keyword evidence="7" id="KW-0411">Iron-sulfur</keyword>
<keyword evidence="11" id="KW-1185">Reference proteome</keyword>
<accession>A0ABW5CA90</accession>
<keyword evidence="6" id="KW-0408">Iron</keyword>
<protein>
    <submittedName>
        <fullName evidence="10">B12-binding domain-containing radical SAM protein</fullName>
    </submittedName>
</protein>
<dbReference type="InterPro" id="IPR006158">
    <property type="entry name" value="Cobalamin-bd"/>
</dbReference>